<gene>
    <name evidence="3" type="primary">Nanos3</name>
</gene>
<feature type="region of interest" description="Disordered" evidence="1">
    <location>
        <begin position="96"/>
        <end position="151"/>
    </location>
</feature>
<dbReference type="GeneID" id="118238588"/>
<evidence type="ECO:0000313" key="3">
    <source>
        <dbReference type="RefSeq" id="XP_035298445.1"/>
    </source>
</evidence>
<dbReference type="RefSeq" id="XP_035298445.1">
    <property type="nucleotide sequence ID" value="XM_035442554.1"/>
</dbReference>
<evidence type="ECO:0000256" key="1">
    <source>
        <dbReference type="SAM" id="MobiDB-lite"/>
    </source>
</evidence>
<organism evidence="2 3">
    <name type="scientific">Cricetulus griseus</name>
    <name type="common">Chinese hamster</name>
    <name type="synonym">Cricetulus barabensis griseus</name>
    <dbReference type="NCBI Taxonomy" id="10029"/>
    <lineage>
        <taxon>Eukaryota</taxon>
        <taxon>Metazoa</taxon>
        <taxon>Chordata</taxon>
        <taxon>Craniata</taxon>
        <taxon>Vertebrata</taxon>
        <taxon>Euteleostomi</taxon>
        <taxon>Mammalia</taxon>
        <taxon>Eutheria</taxon>
        <taxon>Euarchontoglires</taxon>
        <taxon>Glires</taxon>
        <taxon>Rodentia</taxon>
        <taxon>Myomorpha</taxon>
        <taxon>Muroidea</taxon>
        <taxon>Cricetidae</taxon>
        <taxon>Cricetinae</taxon>
        <taxon>Cricetulus</taxon>
    </lineage>
</organism>
<reference evidence="2" key="2">
    <citation type="journal article" date="2020" name="Biotechnol. Bioeng.">
        <title>Chromosome-scale scaffolds for the Chinese hamster reference genome assembly to facilitate the study of the CHO epigenome.</title>
        <authorList>
            <person name="Hilliard W."/>
            <person name="MacDonald M."/>
            <person name="Lee K.H."/>
        </authorList>
    </citation>
    <scope>NUCLEOTIDE SEQUENCE [LARGE SCALE GENOMIC DNA]</scope>
    <source>
        <strain evidence="2">17A/GY</strain>
    </source>
</reference>
<dbReference type="KEGG" id="cge:118238588"/>
<evidence type="ECO:0000313" key="2">
    <source>
        <dbReference type="Proteomes" id="UP001108280"/>
    </source>
</evidence>
<accession>A0A9J7K745</accession>
<dbReference type="AlphaFoldDB" id="A0A9J7K745"/>
<dbReference type="Proteomes" id="UP001108280">
    <property type="component" value="Chromosome 3"/>
</dbReference>
<protein>
    <submittedName>
        <fullName evidence="3">Nanos homolog 3 isoform X2</fullName>
    </submittedName>
</protein>
<reference evidence="2" key="1">
    <citation type="journal article" date="2018" name="Biotechnol. Bioeng.">
        <title>A reference genome of the Chinese hamster based on a hybrid assembly strategy.</title>
        <authorList>
            <person name="Rupp O."/>
            <person name="MacDonald M.L."/>
            <person name="Li S."/>
            <person name="Dhiman H."/>
            <person name="Polson S."/>
            <person name="Griep S."/>
            <person name="Heffner K."/>
            <person name="Hernandez I."/>
            <person name="Brinkrolf K."/>
            <person name="Jadhav V."/>
            <person name="Samoudi M."/>
            <person name="Hao H."/>
            <person name="Kingham B."/>
            <person name="Goesmann A."/>
            <person name="Betenbaugh M.J."/>
            <person name="Lewis N.E."/>
            <person name="Borth N."/>
            <person name="Lee K.H."/>
        </authorList>
    </citation>
    <scope>NUCLEOTIDE SEQUENCE [LARGE SCALE GENOMIC DNA]</scope>
    <source>
        <strain evidence="2">17A/GY</strain>
    </source>
</reference>
<reference evidence="3" key="3">
    <citation type="submission" date="2025-08" db="UniProtKB">
        <authorList>
            <consortium name="RefSeq"/>
        </authorList>
    </citation>
    <scope>IDENTIFICATION</scope>
    <source>
        <strain evidence="3">17A/GY</strain>
        <tissue evidence="3">Liver</tissue>
    </source>
</reference>
<name>A0A9J7K745_CRIGR</name>
<feature type="compositionally biased region" description="Basic residues" evidence="1">
    <location>
        <begin position="105"/>
        <end position="115"/>
    </location>
</feature>
<keyword evidence="2" id="KW-1185">Reference proteome</keyword>
<dbReference type="CTD" id="342977"/>
<proteinExistence type="predicted"/>
<feature type="compositionally biased region" description="Gly residues" evidence="1">
    <location>
        <begin position="139"/>
        <end position="150"/>
    </location>
</feature>
<sequence length="206" mass="22008">MEGVICETGLWLGIVSSKNIPCCPSKWCLPLPGIPTCVAATPFVRQAGVRPKAPAHLPCLWPACLCARVLPPRLEGCMKPGPCPRPEFPASRSLERGGLQAARGAHGRSWTHRPAPRGASGARARGRGFEPLGAFPRGRPGGLPGPGGAEGAAAAETRFQKWQEVLWTFTLGLQSLHYSLGAWSGEDHGVPLPRVWTQACWRLDLA</sequence>